<feature type="signal peptide" evidence="2">
    <location>
        <begin position="1"/>
        <end position="20"/>
    </location>
</feature>
<keyword evidence="1" id="KW-0472">Membrane</keyword>
<comment type="caution">
    <text evidence="3">The sequence shown here is derived from an EMBL/GenBank/DDBJ whole genome shotgun (WGS) entry which is preliminary data.</text>
</comment>
<evidence type="ECO:0000256" key="2">
    <source>
        <dbReference type="SAM" id="SignalP"/>
    </source>
</evidence>
<evidence type="ECO:0000313" key="3">
    <source>
        <dbReference type="EMBL" id="MES1922137.1"/>
    </source>
</evidence>
<evidence type="ECO:0000313" key="4">
    <source>
        <dbReference type="Proteomes" id="UP001439008"/>
    </source>
</evidence>
<protein>
    <submittedName>
        <fullName evidence="3">Uncharacterized protein</fullName>
    </submittedName>
</protein>
<feature type="transmembrane region" description="Helical" evidence="1">
    <location>
        <begin position="78"/>
        <end position="97"/>
    </location>
</feature>
<evidence type="ECO:0000256" key="1">
    <source>
        <dbReference type="SAM" id="Phobius"/>
    </source>
</evidence>
<name>A0ABV2AR67_9EUKA</name>
<proteinExistence type="predicted"/>
<reference evidence="3 4" key="1">
    <citation type="journal article" date="2024" name="BMC Biol.">
        <title>Comparative genomics of Ascetosporea gives new insight into the evolutionary basis for animal parasitism in Rhizaria.</title>
        <authorList>
            <person name="Hiltunen Thoren M."/>
            <person name="Onut-Brannstrom I."/>
            <person name="Alfjorden A."/>
            <person name="Peckova H."/>
            <person name="Swords F."/>
            <person name="Hooper C."/>
            <person name="Holzer A.S."/>
            <person name="Bass D."/>
            <person name="Burki F."/>
        </authorList>
    </citation>
    <scope>NUCLEOTIDE SEQUENCE [LARGE SCALE GENOMIC DNA]</scope>
    <source>
        <strain evidence="3">20-A016</strain>
    </source>
</reference>
<keyword evidence="4" id="KW-1185">Reference proteome</keyword>
<dbReference type="Proteomes" id="UP001439008">
    <property type="component" value="Unassembled WGS sequence"/>
</dbReference>
<accession>A0ABV2AR67</accession>
<keyword evidence="1" id="KW-1133">Transmembrane helix</keyword>
<keyword evidence="1" id="KW-0812">Transmembrane</keyword>
<dbReference type="EMBL" id="JBDODL010002266">
    <property type="protein sequence ID" value="MES1922137.1"/>
    <property type="molecule type" value="Genomic_DNA"/>
</dbReference>
<organism evidence="3 4">
    <name type="scientific">Bonamia ostreae</name>
    <dbReference type="NCBI Taxonomy" id="126728"/>
    <lineage>
        <taxon>Eukaryota</taxon>
        <taxon>Sar</taxon>
        <taxon>Rhizaria</taxon>
        <taxon>Endomyxa</taxon>
        <taxon>Ascetosporea</taxon>
        <taxon>Haplosporida</taxon>
        <taxon>Bonamia</taxon>
    </lineage>
</organism>
<gene>
    <name evidence="3" type="ORF">MHBO_003651</name>
</gene>
<sequence length="99" mass="11792">MCVVSAIIIIAFFFNSLILQRESVQMQRESLAVERERLLIKKERFNIERRRLEQEEERRVRSSPCYGYTNQSSSEYELYSSAFMTILITSTLFMMYVSV</sequence>
<keyword evidence="2" id="KW-0732">Signal</keyword>
<feature type="chain" id="PRO_5045414354" evidence="2">
    <location>
        <begin position="21"/>
        <end position="99"/>
    </location>
</feature>